<feature type="binding site" evidence="1">
    <location>
        <begin position="62"/>
        <end position="64"/>
    </location>
    <ligand>
        <name>FAD</name>
        <dbReference type="ChEBI" id="CHEBI:57692"/>
    </ligand>
</feature>
<keyword evidence="2" id="KW-0001">2Fe-2S</keyword>
<dbReference type="PANTHER" id="PTHR43513:SF3">
    <property type="entry name" value="DIHYDROOROTATE DEHYDROGENASE B (NAD(+)), ELECTRON TRANSFER SUBUNIT-RELATED"/>
    <property type="match status" value="1"/>
</dbReference>
<keyword evidence="1" id="KW-0274">FAD</keyword>
<dbReference type="InterPro" id="IPR017938">
    <property type="entry name" value="Riboflavin_synthase-like_b-brl"/>
</dbReference>
<dbReference type="PANTHER" id="PTHR43513">
    <property type="entry name" value="DIHYDROOROTATE DEHYDROGENASE B (NAD(+)), ELECTRON TRANSFER SUBUNIT"/>
    <property type="match status" value="1"/>
</dbReference>
<dbReference type="Gene3D" id="3.40.50.80">
    <property type="entry name" value="Nucleotide-binding domain of ferredoxin-NADP reductase (FNR) module"/>
    <property type="match status" value="1"/>
</dbReference>
<keyword evidence="1" id="KW-0285">Flavoprotein</keyword>
<dbReference type="InterPro" id="IPR050353">
    <property type="entry name" value="PyrK_electron_transfer"/>
</dbReference>
<dbReference type="InterPro" id="IPR019480">
    <property type="entry name" value="Dihydroorotate_DH_Fe-S-bd"/>
</dbReference>
<dbReference type="CDD" id="cd06219">
    <property type="entry name" value="DHOD_e_trans_like1"/>
    <property type="match status" value="1"/>
</dbReference>
<comment type="caution">
    <text evidence="4">The sequence shown here is derived from an EMBL/GenBank/DDBJ whole genome shotgun (WGS) entry which is preliminary data.</text>
</comment>
<gene>
    <name evidence="4" type="ORF">H9882_07910</name>
</gene>
<dbReference type="GO" id="GO:0006221">
    <property type="term" value="P:pyrimidine nucleotide biosynthetic process"/>
    <property type="evidence" value="ECO:0007669"/>
    <property type="project" value="InterPro"/>
</dbReference>
<dbReference type="GO" id="GO:0046872">
    <property type="term" value="F:metal ion binding"/>
    <property type="evidence" value="ECO:0007669"/>
    <property type="project" value="UniProtKB-KW"/>
</dbReference>
<dbReference type="Pfam" id="PF10418">
    <property type="entry name" value="DHODB_Fe-S_bind"/>
    <property type="match status" value="1"/>
</dbReference>
<comment type="cofactor">
    <cofactor evidence="1">
        <name>FAD</name>
        <dbReference type="ChEBI" id="CHEBI:57692"/>
    </cofactor>
    <text evidence="1">Binds 1 FAD per subunit.</text>
</comment>
<dbReference type="InterPro" id="IPR017927">
    <property type="entry name" value="FAD-bd_FR_type"/>
</dbReference>
<dbReference type="GO" id="GO:0051537">
    <property type="term" value="F:2 iron, 2 sulfur cluster binding"/>
    <property type="evidence" value="ECO:0007669"/>
    <property type="project" value="UniProtKB-KW"/>
</dbReference>
<evidence type="ECO:0000256" key="1">
    <source>
        <dbReference type="PIRSR" id="PIRSR006816-1"/>
    </source>
</evidence>
<dbReference type="Proteomes" id="UP000713596">
    <property type="component" value="Unassembled WGS sequence"/>
</dbReference>
<reference evidence="4" key="2">
    <citation type="submission" date="2021-04" db="EMBL/GenBank/DDBJ databases">
        <authorList>
            <person name="Gilroy R."/>
        </authorList>
    </citation>
    <scope>NUCLEOTIDE SEQUENCE</scope>
    <source>
        <strain evidence="4">B5_2728</strain>
    </source>
</reference>
<dbReference type="EMBL" id="JAHLFP010000071">
    <property type="protein sequence ID" value="MBU3806792.1"/>
    <property type="molecule type" value="Genomic_DNA"/>
</dbReference>
<dbReference type="PROSITE" id="PS51384">
    <property type="entry name" value="FAD_FR"/>
    <property type="match status" value="1"/>
</dbReference>
<evidence type="ECO:0000256" key="2">
    <source>
        <dbReference type="PIRSR" id="PIRSR006816-2"/>
    </source>
</evidence>
<dbReference type="InterPro" id="IPR012165">
    <property type="entry name" value="Cyt_c3_hydrogenase_gsu"/>
</dbReference>
<dbReference type="Gene3D" id="2.40.30.10">
    <property type="entry name" value="Translation factors"/>
    <property type="match status" value="1"/>
</dbReference>
<keyword evidence="2" id="KW-0479">Metal-binding</keyword>
<accession>A0A948T3N7</accession>
<comment type="cofactor">
    <cofactor evidence="2">
        <name>[2Fe-2S] cluster</name>
        <dbReference type="ChEBI" id="CHEBI:190135"/>
    </cofactor>
    <text evidence="2">Binds 1 [2Fe-2S] cluster per subunit.</text>
</comment>
<feature type="binding site" evidence="2">
    <location>
        <position position="237"/>
    </location>
    <ligand>
        <name>[2Fe-2S] cluster</name>
        <dbReference type="ChEBI" id="CHEBI:190135"/>
    </ligand>
</feature>
<keyword evidence="2" id="KW-0411">Iron-sulfur</keyword>
<feature type="binding site" evidence="2">
    <location>
        <position position="222"/>
    </location>
    <ligand>
        <name>[2Fe-2S] cluster</name>
        <dbReference type="ChEBI" id="CHEBI:190135"/>
    </ligand>
</feature>
<dbReference type="SUPFAM" id="SSF52343">
    <property type="entry name" value="Ferredoxin reductase-like, C-terminal NADP-linked domain"/>
    <property type="match status" value="1"/>
</dbReference>
<dbReference type="PIRSF" id="PIRSF006816">
    <property type="entry name" value="Cyc3_hyd_g"/>
    <property type="match status" value="1"/>
</dbReference>
<reference evidence="4" key="1">
    <citation type="journal article" date="2021" name="PeerJ">
        <title>Extensive microbial diversity within the chicken gut microbiome revealed by metagenomics and culture.</title>
        <authorList>
            <person name="Gilroy R."/>
            <person name="Ravi A."/>
            <person name="Getino M."/>
            <person name="Pursley I."/>
            <person name="Horton D.L."/>
            <person name="Alikhan N.F."/>
            <person name="Baker D."/>
            <person name="Gharbi K."/>
            <person name="Hall N."/>
            <person name="Watson M."/>
            <person name="Adriaenssens E.M."/>
            <person name="Foster-Nyarko E."/>
            <person name="Jarju S."/>
            <person name="Secka A."/>
            <person name="Antonio M."/>
            <person name="Oren A."/>
            <person name="Chaudhuri R.R."/>
            <person name="La Ragione R."/>
            <person name="Hildebrand F."/>
            <person name="Pallen M.J."/>
        </authorList>
    </citation>
    <scope>NUCLEOTIDE SEQUENCE</scope>
    <source>
        <strain evidence="4">B5_2728</strain>
    </source>
</reference>
<proteinExistence type="predicted"/>
<dbReference type="NCBIfam" id="NF004862">
    <property type="entry name" value="PRK06222.1"/>
    <property type="match status" value="1"/>
</dbReference>
<dbReference type="AlphaFoldDB" id="A0A948T3N7"/>
<evidence type="ECO:0000313" key="5">
    <source>
        <dbReference type="Proteomes" id="UP000713596"/>
    </source>
</evidence>
<dbReference type="InterPro" id="IPR039261">
    <property type="entry name" value="FNR_nucleotide-bd"/>
</dbReference>
<evidence type="ECO:0000259" key="3">
    <source>
        <dbReference type="PROSITE" id="PS51384"/>
    </source>
</evidence>
<organism evidence="4 5">
    <name type="scientific">Candidatus Allofournierella pullistercoris</name>
    <dbReference type="NCBI Taxonomy" id="2838597"/>
    <lineage>
        <taxon>Bacteria</taxon>
        <taxon>Bacillati</taxon>
        <taxon>Bacillota</taxon>
        <taxon>Clostridia</taxon>
        <taxon>Eubacteriales</taxon>
        <taxon>Oscillospiraceae</taxon>
        <taxon>Allofournierella</taxon>
    </lineage>
</organism>
<feature type="domain" description="FAD-binding FR-type" evidence="3">
    <location>
        <begin position="1"/>
        <end position="95"/>
    </location>
</feature>
<protein>
    <submittedName>
        <fullName evidence="4">Sulfide/dihydroorotate dehydrogenase-like FAD/NAD-binding protein</fullName>
    </submittedName>
</protein>
<name>A0A948T3N7_9FIRM</name>
<feature type="binding site" evidence="2">
    <location>
        <position position="225"/>
    </location>
    <ligand>
        <name>[2Fe-2S] cluster</name>
        <dbReference type="ChEBI" id="CHEBI:190135"/>
    </ligand>
</feature>
<dbReference type="SUPFAM" id="SSF63380">
    <property type="entry name" value="Riboflavin synthase domain-like"/>
    <property type="match status" value="1"/>
</dbReference>
<sequence length="280" mass="30516">MFKIVERKELNPTVTKLVIEAPLVAKKAQPGQFIIVRANADSERIPLTVADYDRENGTVTIIFQVVGESTMELNELSVGQCVHDFVGPLGVASHLDGLKKVAVVGGGVGCAIAYPIAKRLHELGCEVHSIVGFRNKDLVILEDEFNACSDKLIVMTDDGSYGQKGVVTAPLEQLIEQGEQYDEVIAIGPLIMMKFVALTTKKHNIKTVVSMNPIMIDGTGMCGGCRLTVGGETKFACVDGPDFDGHLVDFDEAMQRGNMYQAFEKHAREEHCNLLHKTAE</sequence>
<keyword evidence="2" id="KW-0408">Iron</keyword>
<dbReference type="GO" id="GO:0016491">
    <property type="term" value="F:oxidoreductase activity"/>
    <property type="evidence" value="ECO:0007669"/>
    <property type="project" value="InterPro"/>
</dbReference>
<evidence type="ECO:0000313" key="4">
    <source>
        <dbReference type="EMBL" id="MBU3806792.1"/>
    </source>
</evidence>
<dbReference type="GO" id="GO:0050660">
    <property type="term" value="F:flavin adenine dinucleotide binding"/>
    <property type="evidence" value="ECO:0007669"/>
    <property type="project" value="InterPro"/>
</dbReference>